<dbReference type="EMBL" id="SRLO01007576">
    <property type="protein sequence ID" value="TNN27898.1"/>
    <property type="molecule type" value="Genomic_DNA"/>
</dbReference>
<keyword evidence="5" id="KW-0808">Transferase</keyword>
<evidence type="ECO:0000256" key="2">
    <source>
        <dbReference type="SAM" id="MobiDB-lite"/>
    </source>
</evidence>
<proteinExistence type="predicted"/>
<feature type="signal peptide" evidence="3">
    <location>
        <begin position="1"/>
        <end position="17"/>
    </location>
</feature>
<keyword evidence="6" id="KW-1185">Reference proteome</keyword>
<dbReference type="Proteomes" id="UP000314294">
    <property type="component" value="Unassembled WGS sequence"/>
</dbReference>
<dbReference type="AlphaFoldDB" id="A0A4Z2EGJ8"/>
<sequence>MCFLLLLLLLFPSLTPPCPVRSRDFYHTCYCLSGLSIAQHFGNTELQHEMILGREENRLAPTHPIYNICPEKVAKALLHFHRLPVPDEEDGVSDPAGAAASSDPQS</sequence>
<keyword evidence="3" id="KW-0732">Signal</keyword>
<evidence type="ECO:0000313" key="6">
    <source>
        <dbReference type="Proteomes" id="UP000314294"/>
    </source>
</evidence>
<dbReference type="GO" id="GO:0016740">
    <property type="term" value="F:transferase activity"/>
    <property type="evidence" value="ECO:0007669"/>
    <property type="project" value="UniProtKB-KW"/>
</dbReference>
<gene>
    <name evidence="5" type="primary">Fntb_0</name>
    <name evidence="5" type="ORF">EYF80_061955</name>
</gene>
<name>A0A4Z2EGJ8_9TELE</name>
<dbReference type="InterPro" id="IPR001330">
    <property type="entry name" value="Prenyltrans"/>
</dbReference>
<comment type="caution">
    <text evidence="5">The sequence shown here is derived from an EMBL/GenBank/DDBJ whole genome shotgun (WGS) entry which is preliminary data.</text>
</comment>
<dbReference type="Pfam" id="PF00432">
    <property type="entry name" value="Prenyltrans"/>
    <property type="match status" value="1"/>
</dbReference>
<dbReference type="SUPFAM" id="SSF48239">
    <property type="entry name" value="Terpenoid cyclases/Protein prenyltransferases"/>
    <property type="match status" value="1"/>
</dbReference>
<evidence type="ECO:0000259" key="4">
    <source>
        <dbReference type="Pfam" id="PF00432"/>
    </source>
</evidence>
<feature type="domain" description="Prenyltransferase alpha-alpha toroid" evidence="4">
    <location>
        <begin position="21"/>
        <end position="68"/>
    </location>
</feature>
<accession>A0A4Z2EGJ8</accession>
<dbReference type="OrthoDB" id="10261146at2759"/>
<organism evidence="5 6">
    <name type="scientific">Liparis tanakae</name>
    <name type="common">Tanaka's snailfish</name>
    <dbReference type="NCBI Taxonomy" id="230148"/>
    <lineage>
        <taxon>Eukaryota</taxon>
        <taxon>Metazoa</taxon>
        <taxon>Chordata</taxon>
        <taxon>Craniata</taxon>
        <taxon>Vertebrata</taxon>
        <taxon>Euteleostomi</taxon>
        <taxon>Actinopterygii</taxon>
        <taxon>Neopterygii</taxon>
        <taxon>Teleostei</taxon>
        <taxon>Neoteleostei</taxon>
        <taxon>Acanthomorphata</taxon>
        <taxon>Eupercaria</taxon>
        <taxon>Perciformes</taxon>
        <taxon>Cottioidei</taxon>
        <taxon>Cottales</taxon>
        <taxon>Liparidae</taxon>
        <taxon>Liparis</taxon>
    </lineage>
</organism>
<dbReference type="InterPro" id="IPR008930">
    <property type="entry name" value="Terpenoid_cyclase/PrenylTrfase"/>
</dbReference>
<protein>
    <submittedName>
        <fullName evidence="5">Protein farnesyltransferase subunit beta</fullName>
    </submittedName>
</protein>
<feature type="compositionally biased region" description="Low complexity" evidence="2">
    <location>
        <begin position="93"/>
        <end position="106"/>
    </location>
</feature>
<dbReference type="Gene3D" id="1.50.10.20">
    <property type="match status" value="1"/>
</dbReference>
<evidence type="ECO:0000256" key="3">
    <source>
        <dbReference type="SAM" id="SignalP"/>
    </source>
</evidence>
<feature type="region of interest" description="Disordered" evidence="2">
    <location>
        <begin position="86"/>
        <end position="106"/>
    </location>
</feature>
<evidence type="ECO:0000313" key="5">
    <source>
        <dbReference type="EMBL" id="TNN27898.1"/>
    </source>
</evidence>
<reference evidence="5 6" key="1">
    <citation type="submission" date="2019-03" db="EMBL/GenBank/DDBJ databases">
        <title>First draft genome of Liparis tanakae, snailfish: a comprehensive survey of snailfish specific genes.</title>
        <authorList>
            <person name="Kim W."/>
            <person name="Song I."/>
            <person name="Jeong J.-H."/>
            <person name="Kim D."/>
            <person name="Kim S."/>
            <person name="Ryu S."/>
            <person name="Song J.Y."/>
            <person name="Lee S.K."/>
        </authorList>
    </citation>
    <scope>NUCLEOTIDE SEQUENCE [LARGE SCALE GENOMIC DNA]</scope>
    <source>
        <tissue evidence="5">Muscle</tissue>
    </source>
</reference>
<feature type="chain" id="PRO_5021246163" evidence="3">
    <location>
        <begin position="18"/>
        <end position="106"/>
    </location>
</feature>
<keyword evidence="1" id="KW-0677">Repeat</keyword>
<evidence type="ECO:0000256" key="1">
    <source>
        <dbReference type="ARBA" id="ARBA00022737"/>
    </source>
</evidence>